<dbReference type="PROSITE" id="PS51257">
    <property type="entry name" value="PROKAR_LIPOPROTEIN"/>
    <property type="match status" value="1"/>
</dbReference>
<feature type="chain" id="PRO_5039397120" description="Lipoprotein" evidence="2">
    <location>
        <begin position="21"/>
        <end position="212"/>
    </location>
</feature>
<keyword evidence="1" id="KW-1133">Transmembrane helix</keyword>
<dbReference type="RefSeq" id="WP_095064948.1">
    <property type="nucleotide sequence ID" value="NZ_LT906470.1"/>
</dbReference>
<dbReference type="EMBL" id="LT906470">
    <property type="protein sequence ID" value="SNV56070.1"/>
    <property type="molecule type" value="Genomic_DNA"/>
</dbReference>
<dbReference type="KEGG" id="vrm:44547418_00200"/>
<protein>
    <recommendedName>
        <fullName evidence="5">Lipoprotein</fullName>
    </recommendedName>
</protein>
<evidence type="ECO:0000313" key="3">
    <source>
        <dbReference type="EMBL" id="SNV56070.1"/>
    </source>
</evidence>
<organism evidence="3 4">
    <name type="scientific">Veillonella rodentium</name>
    <dbReference type="NCBI Taxonomy" id="248315"/>
    <lineage>
        <taxon>Bacteria</taxon>
        <taxon>Bacillati</taxon>
        <taxon>Bacillota</taxon>
        <taxon>Negativicutes</taxon>
        <taxon>Veillonellales</taxon>
        <taxon>Veillonellaceae</taxon>
        <taxon>Veillonella</taxon>
    </lineage>
</organism>
<gene>
    <name evidence="3" type="ORF">SAMEA44547418_00200</name>
</gene>
<evidence type="ECO:0000256" key="2">
    <source>
        <dbReference type="SAM" id="SignalP"/>
    </source>
</evidence>
<dbReference type="AlphaFoldDB" id="A0A239YBJ4"/>
<name>A0A239YBJ4_9FIRM</name>
<keyword evidence="4" id="KW-1185">Reference proteome</keyword>
<feature type="signal peptide" evidence="2">
    <location>
        <begin position="1"/>
        <end position="20"/>
    </location>
</feature>
<reference evidence="3 4" key="1">
    <citation type="submission" date="2017-06" db="EMBL/GenBank/DDBJ databases">
        <authorList>
            <consortium name="Pathogen Informatics"/>
        </authorList>
    </citation>
    <scope>NUCLEOTIDE SEQUENCE [LARGE SCALE GENOMIC DNA]</scope>
    <source>
        <strain evidence="3 4">NCTC12018</strain>
    </source>
</reference>
<keyword evidence="1" id="KW-0472">Membrane</keyword>
<dbReference type="Proteomes" id="UP000214973">
    <property type="component" value="Chromosome 1"/>
</dbReference>
<proteinExistence type="predicted"/>
<evidence type="ECO:0000313" key="4">
    <source>
        <dbReference type="Proteomes" id="UP000214973"/>
    </source>
</evidence>
<sequence>MRRLCLMILSVCMLVLSGCATIDSDVHINRDGSGTWDATVSSQSGPLEKKMITDTLANNNVQNYTLKAPNAEGKMTTVEDSDTTARKVWKVETKFANGTELEQIRNAITARFSGTSKEPALQKTADDAFIIDLGKAAGQTKITVDGDIIKESVQDGALNGNTVTFPPNSKIHFTFKPSHSWLLYVGIILGIIIIGGIGYNFYLRRKYYGDAA</sequence>
<feature type="transmembrane region" description="Helical" evidence="1">
    <location>
        <begin position="181"/>
        <end position="202"/>
    </location>
</feature>
<evidence type="ECO:0000256" key="1">
    <source>
        <dbReference type="SAM" id="Phobius"/>
    </source>
</evidence>
<keyword evidence="1" id="KW-0812">Transmembrane</keyword>
<keyword evidence="2" id="KW-0732">Signal</keyword>
<accession>A0A239YBJ4</accession>
<evidence type="ECO:0008006" key="5">
    <source>
        <dbReference type="Google" id="ProtNLM"/>
    </source>
</evidence>